<dbReference type="Proteomes" id="UP000327013">
    <property type="component" value="Unassembled WGS sequence"/>
</dbReference>
<keyword evidence="7" id="KW-0807">Transducer</keyword>
<proteinExistence type="predicted"/>
<dbReference type="CDD" id="cd00275">
    <property type="entry name" value="C2_PLC_like"/>
    <property type="match status" value="1"/>
</dbReference>
<protein>
    <recommendedName>
        <fullName evidence="3 8">Phosphoinositide phospholipase C</fullName>
        <ecNumber evidence="3 8">3.1.4.11</ecNumber>
    </recommendedName>
</protein>
<dbReference type="Gene3D" id="2.60.40.150">
    <property type="entry name" value="C2 domain"/>
    <property type="match status" value="1"/>
</dbReference>
<evidence type="ECO:0000256" key="9">
    <source>
        <dbReference type="SAM" id="MobiDB-lite"/>
    </source>
</evidence>
<evidence type="ECO:0000256" key="4">
    <source>
        <dbReference type="ARBA" id="ARBA00022801"/>
    </source>
</evidence>
<dbReference type="PANTHER" id="PTHR10336">
    <property type="entry name" value="PHOSPHOINOSITIDE-SPECIFIC PHOSPHOLIPASE C FAMILY PROTEIN"/>
    <property type="match status" value="1"/>
</dbReference>
<dbReference type="EC" id="3.1.4.11" evidence="3 8"/>
<evidence type="ECO:0000256" key="6">
    <source>
        <dbReference type="ARBA" id="ARBA00023098"/>
    </source>
</evidence>
<evidence type="ECO:0000256" key="1">
    <source>
        <dbReference type="ARBA" id="ARBA00001195"/>
    </source>
</evidence>
<feature type="compositionally biased region" description="Polar residues" evidence="9">
    <location>
        <begin position="1"/>
        <end position="12"/>
    </location>
</feature>
<dbReference type="GO" id="GO:0004435">
    <property type="term" value="F:phosphatidylinositol-4,5-bisphosphate phospholipase C activity"/>
    <property type="evidence" value="ECO:0007669"/>
    <property type="project" value="UniProtKB-EC"/>
</dbReference>
<dbReference type="OrthoDB" id="269822at2759"/>
<dbReference type="CDD" id="cd08598">
    <property type="entry name" value="PI-PLC1c_yeast"/>
    <property type="match status" value="1"/>
</dbReference>
<feature type="region of interest" description="Disordered" evidence="9">
    <location>
        <begin position="679"/>
        <end position="776"/>
    </location>
</feature>
<feature type="compositionally biased region" description="Basic and acidic residues" evidence="9">
    <location>
        <begin position="1100"/>
        <end position="1110"/>
    </location>
</feature>
<dbReference type="PRINTS" id="PR00390">
    <property type="entry name" value="PHPHLIPASEC"/>
</dbReference>
<dbReference type="InterPro" id="IPR000909">
    <property type="entry name" value="PLipase_C_PInositol-sp_X_dom"/>
</dbReference>
<feature type="compositionally biased region" description="Polar residues" evidence="9">
    <location>
        <begin position="60"/>
        <end position="74"/>
    </location>
</feature>
<dbReference type="PROSITE" id="PS50222">
    <property type="entry name" value="EF_HAND_2"/>
    <property type="match status" value="1"/>
</dbReference>
<dbReference type="InterPro" id="IPR011993">
    <property type="entry name" value="PH-like_dom_sf"/>
</dbReference>
<evidence type="ECO:0000256" key="2">
    <source>
        <dbReference type="ARBA" id="ARBA00004202"/>
    </source>
</evidence>
<comment type="caution">
    <text evidence="13">The sequence shown here is derived from an EMBL/GenBank/DDBJ whole genome shotgun (WGS) entry which is preliminary data.</text>
</comment>
<evidence type="ECO:0000259" key="10">
    <source>
        <dbReference type="PROSITE" id="PS50004"/>
    </source>
</evidence>
<comment type="subcellular location">
    <subcellularLocation>
        <location evidence="2">Cell membrane</location>
        <topology evidence="2">Peripheral membrane protein</topology>
    </subcellularLocation>
</comment>
<keyword evidence="6 8" id="KW-0443">Lipid metabolism</keyword>
<dbReference type="InterPro" id="IPR011992">
    <property type="entry name" value="EF-hand-dom_pair"/>
</dbReference>
<name>A0A5N6KS47_9ROSI</name>
<dbReference type="GO" id="GO:0005886">
    <property type="term" value="C:plasma membrane"/>
    <property type="evidence" value="ECO:0007669"/>
    <property type="project" value="UniProtKB-SubCell"/>
</dbReference>
<dbReference type="SUPFAM" id="SSF49562">
    <property type="entry name" value="C2 domain (Calcium/lipid-binding domain, CaLB)"/>
    <property type="match status" value="1"/>
</dbReference>
<reference evidence="13 14" key="1">
    <citation type="submission" date="2019-06" db="EMBL/GenBank/DDBJ databases">
        <title>A chromosomal-level reference genome of Carpinus fangiana (Coryloideae, Betulaceae).</title>
        <authorList>
            <person name="Yang X."/>
            <person name="Wang Z."/>
            <person name="Zhang L."/>
            <person name="Hao G."/>
            <person name="Liu J."/>
            <person name="Yang Y."/>
        </authorList>
    </citation>
    <scope>NUCLEOTIDE SEQUENCE [LARGE SCALE GENOMIC DNA]</scope>
    <source>
        <strain evidence="13">Cfa_2016G</strain>
        <tissue evidence="13">Leaf</tissue>
    </source>
</reference>
<dbReference type="PROSITE" id="PS50004">
    <property type="entry name" value="C2"/>
    <property type="match status" value="1"/>
</dbReference>
<dbReference type="SUPFAM" id="SSF51695">
    <property type="entry name" value="PLC-like phosphodiesterases"/>
    <property type="match status" value="1"/>
</dbReference>
<dbReference type="PROSITE" id="PS50007">
    <property type="entry name" value="PIPLC_X_DOMAIN"/>
    <property type="match status" value="1"/>
</dbReference>
<dbReference type="InterPro" id="IPR000008">
    <property type="entry name" value="C2_dom"/>
</dbReference>
<evidence type="ECO:0000256" key="3">
    <source>
        <dbReference type="ARBA" id="ARBA00012368"/>
    </source>
</evidence>
<dbReference type="InterPro" id="IPR002048">
    <property type="entry name" value="EF_hand_dom"/>
</dbReference>
<dbReference type="InterPro" id="IPR035892">
    <property type="entry name" value="C2_domain_sf"/>
</dbReference>
<sequence length="1142" mass="128096">MLASMSTPSVTSPAPLPNMNPEHTPNDSMPFRHYAQANGHVNGTTVGGVASPSASFMSRVPSTISTQSTHSRSVPATPDGPIAASPSEMGSYTPLLLPKTPSAITPTATAVADAGNVGRQKGIMRRLSRSTGNRLRRGTSSNNMREQASGSVVVRQPTDSRLNDDVPFDVSDYELDDSDDGKSATTHTKPRSISRSSTSTGRPFPRQQNNAKHTKNAVVPSTSLDDLQGKPFVKYTRRKRKDMHFFLHQRGARLSWSTSRDKTKGKSLYLDHIRELRYNAKAQTYLKEFGLSEEMLDRWLTITYIDSEGSKGRATKSLHLLAPNRKIRDSWVEWLDHVMYTRGDMMAKIAGISDEHREKVWISFVNEKPHGTLKEERECMSFSELRAVCRKWAINKAEKDLRERFDKVDTRGYGYLGKAQFLELFRNMAERRDLKFVFDSIKSDQSPFLQQDDFMKFLRDVQGVDVAADRDYWVSVFDLYQATTKSEGIDQAMPQFNPVSPLGMSWQTFQDFMVSDHLAWDASPREDVKLTRPLNEYWISSSHNTYLKGRQVYGTSDAEEYVDALKKGCRSVEIDCWDGSDGQPIVTHGRTWTTKSLFEACIDRVNRYAFHSSPYPLSISLEVHCNAAQQAIMAEIMKRHFGSKMLLVPLRDNEFQLPAPEELKGRILIKVKKPAQTITTGNSLAVPGPPLHRRQRSQSEPNPRLRRGQTRKMSGPNTTSQESFSAAHPLPPATFPIPETDAYNATALTSGASSVDGTNSEDSDIDPLHQSTFPKKAKQQSKIVPVLGELGVYLRGVKISSFTAPEAKEYNHIFSFNETTFEEHCREAEEARLLEDHNMKYLMRVYPRGSRIESSNFDPIRFWRRGVQMVATNWQTHDLGTQINDAMFAVGSDRTGYVLKPEGLRPGPHGSPPRPLTKKRVKFSIDIISARRLPRPGDLSEKSEMSPYVEVEVLMADDPEEGQATGAGGSDASAHNGKAGIGAPLKKRTKINPGNGFDPIWYQPLEFSLDTLLPDLVFLRFSVFNSVDGVHTSNAKEPLATFTAKLCTLPQGFRHFSLKRRNNDKLLSQLFCRIRKEEVYEIGPRSEASEGSIVDAPRTSMERSSGKDFLRGIFQRTPSHSRKGRKDYPGGGLMSRTTSTER</sequence>
<dbReference type="SMART" id="SM00149">
    <property type="entry name" value="PLCYc"/>
    <property type="match status" value="1"/>
</dbReference>
<feature type="region of interest" description="Disordered" evidence="9">
    <location>
        <begin position="960"/>
        <end position="990"/>
    </location>
</feature>
<feature type="compositionally biased region" description="Polar residues" evidence="9">
    <location>
        <begin position="746"/>
        <end position="758"/>
    </location>
</feature>
<evidence type="ECO:0000256" key="8">
    <source>
        <dbReference type="RuleBase" id="RU361133"/>
    </source>
</evidence>
<dbReference type="Gene3D" id="2.30.29.30">
    <property type="entry name" value="Pleckstrin-homology domain (PH domain)/Phosphotyrosine-binding domain (PTB)"/>
    <property type="match status" value="1"/>
</dbReference>
<feature type="domain" description="EF-hand" evidence="12">
    <location>
        <begin position="396"/>
        <end position="431"/>
    </location>
</feature>
<dbReference type="SUPFAM" id="SSF47473">
    <property type="entry name" value="EF-hand"/>
    <property type="match status" value="1"/>
</dbReference>
<dbReference type="Gene3D" id="3.20.20.190">
    <property type="entry name" value="Phosphatidylinositol (PI) phosphodiesterase"/>
    <property type="match status" value="1"/>
</dbReference>
<feature type="compositionally biased region" description="Polar residues" evidence="9">
    <location>
        <begin position="711"/>
        <end position="724"/>
    </location>
</feature>
<evidence type="ECO:0000259" key="11">
    <source>
        <dbReference type="PROSITE" id="PS50008"/>
    </source>
</evidence>
<dbReference type="GO" id="GO:0051209">
    <property type="term" value="P:release of sequestered calcium ion into cytosol"/>
    <property type="evidence" value="ECO:0007669"/>
    <property type="project" value="TreeGrafter"/>
</dbReference>
<evidence type="ECO:0000256" key="7">
    <source>
        <dbReference type="ARBA" id="ARBA00023224"/>
    </source>
</evidence>
<dbReference type="SMART" id="SM00239">
    <property type="entry name" value="C2"/>
    <property type="match status" value="1"/>
</dbReference>
<dbReference type="SMART" id="SM00148">
    <property type="entry name" value="PLCXc"/>
    <property type="match status" value="1"/>
</dbReference>
<evidence type="ECO:0000313" key="14">
    <source>
        <dbReference type="Proteomes" id="UP000327013"/>
    </source>
</evidence>
<dbReference type="Gene3D" id="1.10.238.10">
    <property type="entry name" value="EF-hand"/>
    <property type="match status" value="1"/>
</dbReference>
<feature type="region of interest" description="Disordered" evidence="9">
    <location>
        <begin position="60"/>
        <end position="94"/>
    </location>
</feature>
<dbReference type="Pfam" id="PF00387">
    <property type="entry name" value="PI-PLC-Y"/>
    <property type="match status" value="1"/>
</dbReference>
<dbReference type="GO" id="GO:0005509">
    <property type="term" value="F:calcium ion binding"/>
    <property type="evidence" value="ECO:0007669"/>
    <property type="project" value="InterPro"/>
</dbReference>
<feature type="domain" description="PI-PLC Y-box" evidence="11">
    <location>
        <begin position="787"/>
        <end position="905"/>
    </location>
</feature>
<feature type="domain" description="C2" evidence="10">
    <location>
        <begin position="900"/>
        <end position="1060"/>
    </location>
</feature>
<dbReference type="PANTHER" id="PTHR10336:SF36">
    <property type="entry name" value="1-PHOSPHATIDYLINOSITOL 4,5-BISPHOSPHATE PHOSPHODIESTERASE BETA-4"/>
    <property type="match status" value="1"/>
</dbReference>
<dbReference type="InterPro" id="IPR001711">
    <property type="entry name" value="PLipase_C_Pinositol-sp_Y"/>
</dbReference>
<dbReference type="FunFam" id="3.20.20.190:FF:000049">
    <property type="entry name" value="Phosphoinositide phospholipase C"/>
    <property type="match status" value="1"/>
</dbReference>
<feature type="region of interest" description="Disordered" evidence="9">
    <location>
        <begin position="1086"/>
        <end position="1142"/>
    </location>
</feature>
<feature type="region of interest" description="Disordered" evidence="9">
    <location>
        <begin position="115"/>
        <end position="223"/>
    </location>
</feature>
<keyword evidence="4 8" id="KW-0378">Hydrolase</keyword>
<dbReference type="InterPro" id="IPR017946">
    <property type="entry name" value="PLC-like_Pdiesterase_TIM-brl"/>
</dbReference>
<gene>
    <name evidence="13" type="ORF">FH972_022216</name>
</gene>
<accession>A0A5N6KS47</accession>
<organism evidence="13 14">
    <name type="scientific">Carpinus fangiana</name>
    <dbReference type="NCBI Taxonomy" id="176857"/>
    <lineage>
        <taxon>Eukaryota</taxon>
        <taxon>Viridiplantae</taxon>
        <taxon>Streptophyta</taxon>
        <taxon>Embryophyta</taxon>
        <taxon>Tracheophyta</taxon>
        <taxon>Spermatophyta</taxon>
        <taxon>Magnoliopsida</taxon>
        <taxon>eudicotyledons</taxon>
        <taxon>Gunneridae</taxon>
        <taxon>Pentapetalae</taxon>
        <taxon>rosids</taxon>
        <taxon>fabids</taxon>
        <taxon>Fagales</taxon>
        <taxon>Betulaceae</taxon>
        <taxon>Carpinus</taxon>
    </lineage>
</organism>
<evidence type="ECO:0000259" key="12">
    <source>
        <dbReference type="PROSITE" id="PS50222"/>
    </source>
</evidence>
<dbReference type="InterPro" id="IPR001192">
    <property type="entry name" value="PI-PLC_fam"/>
</dbReference>
<comment type="catalytic activity">
    <reaction evidence="1 8">
        <text>a 1,2-diacyl-sn-glycero-3-phospho-(1D-myo-inositol-4,5-bisphosphate) + H2O = 1D-myo-inositol 1,4,5-trisphosphate + a 1,2-diacyl-sn-glycerol + H(+)</text>
        <dbReference type="Rhea" id="RHEA:33179"/>
        <dbReference type="ChEBI" id="CHEBI:15377"/>
        <dbReference type="ChEBI" id="CHEBI:15378"/>
        <dbReference type="ChEBI" id="CHEBI:17815"/>
        <dbReference type="ChEBI" id="CHEBI:58456"/>
        <dbReference type="ChEBI" id="CHEBI:203600"/>
        <dbReference type="EC" id="3.1.4.11"/>
    </reaction>
</comment>
<dbReference type="SUPFAM" id="SSF50729">
    <property type="entry name" value="PH domain-like"/>
    <property type="match status" value="1"/>
</dbReference>
<keyword evidence="5 8" id="KW-0442">Lipid degradation</keyword>
<dbReference type="GO" id="GO:0016042">
    <property type="term" value="P:lipid catabolic process"/>
    <property type="evidence" value="ECO:0007669"/>
    <property type="project" value="UniProtKB-KW"/>
</dbReference>
<feature type="compositionally biased region" description="Low complexity" evidence="9">
    <location>
        <begin position="191"/>
        <end position="200"/>
    </location>
</feature>
<evidence type="ECO:0000313" key="13">
    <source>
        <dbReference type="EMBL" id="KAB8339283.1"/>
    </source>
</evidence>
<keyword evidence="14" id="KW-1185">Reference proteome</keyword>
<evidence type="ECO:0000256" key="5">
    <source>
        <dbReference type="ARBA" id="ARBA00022963"/>
    </source>
</evidence>
<dbReference type="AlphaFoldDB" id="A0A5N6KS47"/>
<dbReference type="Pfam" id="PF00168">
    <property type="entry name" value="C2"/>
    <property type="match status" value="1"/>
</dbReference>
<feature type="region of interest" description="Disordered" evidence="9">
    <location>
        <begin position="1"/>
        <end position="33"/>
    </location>
</feature>
<feature type="compositionally biased region" description="Polar residues" evidence="9">
    <location>
        <begin position="129"/>
        <end position="150"/>
    </location>
</feature>
<dbReference type="Pfam" id="PF00388">
    <property type="entry name" value="PI-PLC-X"/>
    <property type="match status" value="1"/>
</dbReference>
<dbReference type="GO" id="GO:0048015">
    <property type="term" value="P:phosphatidylinositol-mediated signaling"/>
    <property type="evidence" value="ECO:0007669"/>
    <property type="project" value="TreeGrafter"/>
</dbReference>
<dbReference type="PROSITE" id="PS50008">
    <property type="entry name" value="PIPLC_Y_DOMAIN"/>
    <property type="match status" value="1"/>
</dbReference>
<dbReference type="EMBL" id="VIBQ01000010">
    <property type="protein sequence ID" value="KAB8339283.1"/>
    <property type="molecule type" value="Genomic_DNA"/>
</dbReference>